<evidence type="ECO:0000313" key="2">
    <source>
        <dbReference type="EMBL" id="PWK80688.1"/>
    </source>
</evidence>
<dbReference type="SUPFAM" id="SSF51658">
    <property type="entry name" value="Xylose isomerase-like"/>
    <property type="match status" value="1"/>
</dbReference>
<dbReference type="InterPro" id="IPR050312">
    <property type="entry name" value="IolE/XylAMocC-like"/>
</dbReference>
<dbReference type="PANTHER" id="PTHR12110:SF48">
    <property type="entry name" value="BLL3656 PROTEIN"/>
    <property type="match status" value="1"/>
</dbReference>
<dbReference type="InterPro" id="IPR013022">
    <property type="entry name" value="Xyl_isomerase-like_TIM-brl"/>
</dbReference>
<reference evidence="2 3" key="1">
    <citation type="submission" date="2018-05" db="EMBL/GenBank/DDBJ databases">
        <title>Genomic Encyclopedia of Type Strains, Phase IV (KMG-IV): sequencing the most valuable type-strain genomes for metagenomic binning, comparative biology and taxonomic classification.</title>
        <authorList>
            <person name="Goeker M."/>
        </authorList>
    </citation>
    <scope>NUCLEOTIDE SEQUENCE [LARGE SCALE GENOMIC DNA]</scope>
    <source>
        <strain evidence="2 3">DSM 45480</strain>
    </source>
</reference>
<proteinExistence type="predicted"/>
<gene>
    <name evidence="2" type="ORF">C8D88_12352</name>
</gene>
<protein>
    <submittedName>
        <fullName evidence="2">Sugar phosphate isomerase/epimerase</fullName>
    </submittedName>
</protein>
<dbReference type="Proteomes" id="UP000246005">
    <property type="component" value="Unassembled WGS sequence"/>
</dbReference>
<dbReference type="GO" id="GO:0016853">
    <property type="term" value="F:isomerase activity"/>
    <property type="evidence" value="ECO:0007669"/>
    <property type="project" value="UniProtKB-KW"/>
</dbReference>
<comment type="caution">
    <text evidence="2">The sequence shown here is derived from an EMBL/GenBank/DDBJ whole genome shotgun (WGS) entry which is preliminary data.</text>
</comment>
<organism evidence="2 3">
    <name type="scientific">Lentzea atacamensis</name>
    <dbReference type="NCBI Taxonomy" id="531938"/>
    <lineage>
        <taxon>Bacteria</taxon>
        <taxon>Bacillati</taxon>
        <taxon>Actinomycetota</taxon>
        <taxon>Actinomycetes</taxon>
        <taxon>Pseudonocardiales</taxon>
        <taxon>Pseudonocardiaceae</taxon>
        <taxon>Lentzea</taxon>
    </lineage>
</organism>
<feature type="domain" description="Xylose isomerase-like TIM barrel" evidence="1">
    <location>
        <begin position="33"/>
        <end position="265"/>
    </location>
</feature>
<dbReference type="EMBL" id="QGHB01000023">
    <property type="protein sequence ID" value="PWK80688.1"/>
    <property type="molecule type" value="Genomic_DNA"/>
</dbReference>
<accession>A0A316HJ51</accession>
<sequence>MTDELFATCWTSAGDTVPASADPRSPLPLRERIEAASAAGFRGFGLHSADLPAAERQYGLKGIRSLLDDNGIVDVELEGIPGWWTGEPAVEQRKHHVLTAAEALGAAHVKVTPDDHDRPWDLAACATRFATLAAQAEGVGARLGIEFLPWSNIKDVRDGLRFVEEAGHDNGGLVIDIWHVERNHTPLATLLEIPLNRVTSVELSDAAGEVVGTLLEDTIHRRRYCGEGVFDLAGFIAALRAIGWRGPWAIEILSAEHRVTPLREALVRAHETGRARLNGA</sequence>
<dbReference type="Gene3D" id="3.20.20.150">
    <property type="entry name" value="Divalent-metal-dependent TIM barrel enzymes"/>
    <property type="match status" value="1"/>
</dbReference>
<dbReference type="PANTHER" id="PTHR12110">
    <property type="entry name" value="HYDROXYPYRUVATE ISOMERASE"/>
    <property type="match status" value="1"/>
</dbReference>
<dbReference type="InterPro" id="IPR036237">
    <property type="entry name" value="Xyl_isomerase-like_sf"/>
</dbReference>
<evidence type="ECO:0000313" key="3">
    <source>
        <dbReference type="Proteomes" id="UP000246005"/>
    </source>
</evidence>
<name>A0A316HJ51_9PSEU</name>
<dbReference type="Pfam" id="PF01261">
    <property type="entry name" value="AP_endonuc_2"/>
    <property type="match status" value="1"/>
</dbReference>
<evidence type="ECO:0000259" key="1">
    <source>
        <dbReference type="Pfam" id="PF01261"/>
    </source>
</evidence>
<dbReference type="RefSeq" id="WP_109642319.1">
    <property type="nucleotide sequence ID" value="NZ_QGHB01000023.1"/>
</dbReference>
<keyword evidence="2" id="KW-0413">Isomerase</keyword>
<dbReference type="AlphaFoldDB" id="A0A316HJ51"/>